<name>A0A6J5L4P0_9CAUD</name>
<feature type="compositionally biased region" description="Basic and acidic residues" evidence="1">
    <location>
        <begin position="39"/>
        <end position="49"/>
    </location>
</feature>
<evidence type="ECO:0000256" key="1">
    <source>
        <dbReference type="SAM" id="MobiDB-lite"/>
    </source>
</evidence>
<accession>A0A6J5L4P0</accession>
<protein>
    <submittedName>
        <fullName evidence="2">Uncharacterized protein</fullName>
    </submittedName>
</protein>
<reference evidence="2" key="1">
    <citation type="submission" date="2020-04" db="EMBL/GenBank/DDBJ databases">
        <authorList>
            <person name="Chiriac C."/>
            <person name="Salcher M."/>
            <person name="Ghai R."/>
            <person name="Kavagutti S V."/>
        </authorList>
    </citation>
    <scope>NUCLEOTIDE SEQUENCE</scope>
</reference>
<evidence type="ECO:0000313" key="2">
    <source>
        <dbReference type="EMBL" id="CAB4129728.1"/>
    </source>
</evidence>
<proteinExistence type="predicted"/>
<feature type="region of interest" description="Disordered" evidence="1">
    <location>
        <begin position="39"/>
        <end position="60"/>
    </location>
</feature>
<gene>
    <name evidence="2" type="ORF">UFOVP117_81</name>
</gene>
<sequence length="60" mass="7112">MPTSRLRPNHKQKVAAWKLKNAHAERRYQRTMSELFEKMRQTASEKTEEVETNGPVQQDN</sequence>
<dbReference type="EMBL" id="LR796235">
    <property type="protein sequence ID" value="CAB4129728.1"/>
    <property type="molecule type" value="Genomic_DNA"/>
</dbReference>
<organism evidence="2">
    <name type="scientific">uncultured Caudovirales phage</name>
    <dbReference type="NCBI Taxonomy" id="2100421"/>
    <lineage>
        <taxon>Viruses</taxon>
        <taxon>Duplodnaviria</taxon>
        <taxon>Heunggongvirae</taxon>
        <taxon>Uroviricota</taxon>
        <taxon>Caudoviricetes</taxon>
        <taxon>Peduoviridae</taxon>
        <taxon>Maltschvirus</taxon>
        <taxon>Maltschvirus maltsch</taxon>
    </lineage>
</organism>